<keyword evidence="3" id="KW-1185">Reference proteome</keyword>
<dbReference type="RefSeq" id="WP_009501273.1">
    <property type="nucleotide sequence ID" value="NZ_ANIN01000001.1"/>
</dbReference>
<protein>
    <submittedName>
        <fullName evidence="2">Uncharacterized protein</fullName>
    </submittedName>
</protein>
<gene>
    <name evidence="2" type="ORF">MOMA_00755</name>
</gene>
<dbReference type="EMBL" id="ANIN01000001">
    <property type="protein sequence ID" value="ELA08897.1"/>
    <property type="molecule type" value="Genomic_DNA"/>
</dbReference>
<comment type="caution">
    <text evidence="2">The sequence shown here is derived from an EMBL/GenBank/DDBJ whole genome shotgun (WGS) entry which is preliminary data.</text>
</comment>
<dbReference type="AlphaFoldDB" id="L2F786"/>
<sequence length="84" mass="9892">MFSFIFVMFVVVACSWVAMKFMYPRPPKGYYMPKAGDNLTLRNCDFCQHSLAEWRGIVDKERFFCNQEHQADFYAGKTYQASQP</sequence>
<evidence type="ECO:0000313" key="3">
    <source>
        <dbReference type="Proteomes" id="UP000023795"/>
    </source>
</evidence>
<dbReference type="Proteomes" id="UP000023795">
    <property type="component" value="Unassembled WGS sequence"/>
</dbReference>
<feature type="transmembrane region" description="Helical" evidence="1">
    <location>
        <begin position="6"/>
        <end position="23"/>
    </location>
</feature>
<evidence type="ECO:0000313" key="2">
    <source>
        <dbReference type="EMBL" id="ELA08897.1"/>
    </source>
</evidence>
<keyword evidence="1" id="KW-1133">Transmembrane helix</keyword>
<dbReference type="PATRIC" id="fig|1230338.3.peg.160"/>
<name>L2F786_9GAMM</name>
<organism evidence="2 3">
    <name type="scientific">Moraxella macacae 0408225</name>
    <dbReference type="NCBI Taxonomy" id="1230338"/>
    <lineage>
        <taxon>Bacteria</taxon>
        <taxon>Pseudomonadati</taxon>
        <taxon>Pseudomonadota</taxon>
        <taxon>Gammaproteobacteria</taxon>
        <taxon>Moraxellales</taxon>
        <taxon>Moraxellaceae</taxon>
        <taxon>Moraxella</taxon>
    </lineage>
</organism>
<keyword evidence="1" id="KW-0472">Membrane</keyword>
<accession>L2F786</accession>
<dbReference type="eggNOG" id="ENOG5034BAN">
    <property type="taxonomic scope" value="Bacteria"/>
</dbReference>
<proteinExistence type="predicted"/>
<keyword evidence="1" id="KW-0812">Transmembrane</keyword>
<evidence type="ECO:0000256" key="1">
    <source>
        <dbReference type="SAM" id="Phobius"/>
    </source>
</evidence>
<reference evidence="2 3" key="1">
    <citation type="journal article" date="2013" name="Genome Announc.">
        <title>Genome Sequence of Moraxella macacae 0408225, a Novel Bacterial Species Isolated from a Cynomolgus Macaque with Epistaxis.</title>
        <authorList>
            <person name="Ladner J.T."/>
            <person name="Whitehouse C.A."/>
            <person name="Koroleva G.I."/>
            <person name="Palacios G.F."/>
        </authorList>
    </citation>
    <scope>NUCLEOTIDE SEQUENCE [LARGE SCALE GENOMIC DNA]</scope>
    <source>
        <strain evidence="2 3">0408225</strain>
    </source>
</reference>
<dbReference type="OrthoDB" id="6647884at2"/>